<name>A0A4C1TN30_EUMVA</name>
<proteinExistence type="predicted"/>
<feature type="transmembrane region" description="Helical" evidence="1">
    <location>
        <begin position="52"/>
        <end position="77"/>
    </location>
</feature>
<keyword evidence="1" id="KW-0812">Transmembrane</keyword>
<protein>
    <recommendedName>
        <fullName evidence="4">Transmembrane protein</fullName>
    </recommendedName>
</protein>
<evidence type="ECO:0000313" key="3">
    <source>
        <dbReference type="Proteomes" id="UP000299102"/>
    </source>
</evidence>
<dbReference type="EMBL" id="BGZK01000073">
    <property type="protein sequence ID" value="GBP15594.1"/>
    <property type="molecule type" value="Genomic_DNA"/>
</dbReference>
<gene>
    <name evidence="2" type="ORF">EVAR_5293_1</name>
</gene>
<organism evidence="2 3">
    <name type="scientific">Eumeta variegata</name>
    <name type="common">Bagworm moth</name>
    <name type="synonym">Eumeta japonica</name>
    <dbReference type="NCBI Taxonomy" id="151549"/>
    <lineage>
        <taxon>Eukaryota</taxon>
        <taxon>Metazoa</taxon>
        <taxon>Ecdysozoa</taxon>
        <taxon>Arthropoda</taxon>
        <taxon>Hexapoda</taxon>
        <taxon>Insecta</taxon>
        <taxon>Pterygota</taxon>
        <taxon>Neoptera</taxon>
        <taxon>Endopterygota</taxon>
        <taxon>Lepidoptera</taxon>
        <taxon>Glossata</taxon>
        <taxon>Ditrysia</taxon>
        <taxon>Tineoidea</taxon>
        <taxon>Psychidae</taxon>
        <taxon>Oiketicinae</taxon>
        <taxon>Eumeta</taxon>
    </lineage>
</organism>
<reference evidence="2 3" key="1">
    <citation type="journal article" date="2019" name="Commun. Biol.">
        <title>The bagworm genome reveals a unique fibroin gene that provides high tensile strength.</title>
        <authorList>
            <person name="Kono N."/>
            <person name="Nakamura H."/>
            <person name="Ohtoshi R."/>
            <person name="Tomita M."/>
            <person name="Numata K."/>
            <person name="Arakawa K."/>
        </authorList>
    </citation>
    <scope>NUCLEOTIDE SEQUENCE [LARGE SCALE GENOMIC DNA]</scope>
</reference>
<keyword evidence="1" id="KW-1133">Transmembrane helix</keyword>
<sequence>MILIDFDSDPFLGGDFASAHGRKSDQMSLFGCNRISFIFTKSKPDCSFHGSVLVMVLLLILVPLCLGSDFAITYGFMPICDLLSVPLTDCVPGVDPANSCPLMGNDSERGLRRPG</sequence>
<accession>A0A4C1TN30</accession>
<dbReference type="AlphaFoldDB" id="A0A4C1TN30"/>
<evidence type="ECO:0000256" key="1">
    <source>
        <dbReference type="SAM" id="Phobius"/>
    </source>
</evidence>
<evidence type="ECO:0008006" key="4">
    <source>
        <dbReference type="Google" id="ProtNLM"/>
    </source>
</evidence>
<keyword evidence="1" id="KW-0472">Membrane</keyword>
<comment type="caution">
    <text evidence="2">The sequence shown here is derived from an EMBL/GenBank/DDBJ whole genome shotgun (WGS) entry which is preliminary data.</text>
</comment>
<keyword evidence="3" id="KW-1185">Reference proteome</keyword>
<evidence type="ECO:0000313" key="2">
    <source>
        <dbReference type="EMBL" id="GBP15594.1"/>
    </source>
</evidence>
<dbReference type="Proteomes" id="UP000299102">
    <property type="component" value="Unassembled WGS sequence"/>
</dbReference>